<feature type="region of interest" description="Disordered" evidence="1">
    <location>
        <begin position="83"/>
        <end position="139"/>
    </location>
</feature>
<feature type="compositionally biased region" description="Polar residues" evidence="1">
    <location>
        <begin position="88"/>
        <end position="97"/>
    </location>
</feature>
<dbReference type="Pfam" id="PF13391">
    <property type="entry name" value="HNH_2"/>
    <property type="match status" value="1"/>
</dbReference>
<feature type="domain" description="HNH nuclease" evidence="2">
    <location>
        <begin position="142"/>
        <end position="221"/>
    </location>
</feature>
<evidence type="ECO:0000256" key="1">
    <source>
        <dbReference type="SAM" id="MobiDB-lite"/>
    </source>
</evidence>
<gene>
    <name evidence="3" type="ORF">K469DRAFT_754850</name>
</gene>
<protein>
    <recommendedName>
        <fullName evidence="2">HNH nuclease domain-containing protein</fullName>
    </recommendedName>
</protein>
<reference evidence="3" key="1">
    <citation type="journal article" date="2020" name="Stud. Mycol.">
        <title>101 Dothideomycetes genomes: a test case for predicting lifestyles and emergence of pathogens.</title>
        <authorList>
            <person name="Haridas S."/>
            <person name="Albert R."/>
            <person name="Binder M."/>
            <person name="Bloem J."/>
            <person name="Labutti K."/>
            <person name="Salamov A."/>
            <person name="Andreopoulos B."/>
            <person name="Baker S."/>
            <person name="Barry K."/>
            <person name="Bills G."/>
            <person name="Bluhm B."/>
            <person name="Cannon C."/>
            <person name="Castanera R."/>
            <person name="Culley D."/>
            <person name="Daum C."/>
            <person name="Ezra D."/>
            <person name="Gonzalez J."/>
            <person name="Henrissat B."/>
            <person name="Kuo A."/>
            <person name="Liang C."/>
            <person name="Lipzen A."/>
            <person name="Lutzoni F."/>
            <person name="Magnuson J."/>
            <person name="Mondo S."/>
            <person name="Nolan M."/>
            <person name="Ohm R."/>
            <person name="Pangilinan J."/>
            <person name="Park H.-J."/>
            <person name="Ramirez L."/>
            <person name="Alfaro M."/>
            <person name="Sun H."/>
            <person name="Tritt A."/>
            <person name="Yoshinaga Y."/>
            <person name="Zwiers L.-H."/>
            <person name="Turgeon B."/>
            <person name="Goodwin S."/>
            <person name="Spatafora J."/>
            <person name="Crous P."/>
            <person name="Grigoriev I."/>
        </authorList>
    </citation>
    <scope>NUCLEOTIDE SEQUENCE</scope>
    <source>
        <strain evidence="3">CBS 207.26</strain>
    </source>
</reference>
<sequence>MASTGGSEAEFHDLRRRELLQALSDALPTDIIRPTAWACLWLSDIEKLKELLAEAQKKPTAMVILFEGMEVLARIVPTWTQRKRPASAASTPLQPSTPQRPITPLQPPPSQQPPSAQGSRGKKRNSSGHTRSKCHQRDQRKCILTKAGEPNEVAHIYPFSMRDEYKERGFLFWDTLRMFWSKERVDAWYDAIFPIGTEVCQNLVCLAPHAHVYWERAYFALKPIRMSDDKKRLDIQFFWLSVNPRVTGVNVSQVPLLPANLDQGPNLVKLFNNETDTKIHSGCEISLKTDDPALRPLPDFRLLEMQWFLHRVTAISGAAELQDDFYDNDSDDDIATASQNRWNMYTEDDWDMDIEEGPATYSPTQLPGIQTFGHMVTLRGGEDREGEDREGEDREGEDREDREGEDREGEDREGEDREGEDHKDF</sequence>
<evidence type="ECO:0000313" key="4">
    <source>
        <dbReference type="Proteomes" id="UP000800200"/>
    </source>
</evidence>
<dbReference type="InterPro" id="IPR003615">
    <property type="entry name" value="HNH_nuc"/>
</dbReference>
<evidence type="ECO:0000259" key="2">
    <source>
        <dbReference type="Pfam" id="PF13391"/>
    </source>
</evidence>
<accession>A0A6A6DG18</accession>
<keyword evidence="4" id="KW-1185">Reference proteome</keyword>
<dbReference type="Proteomes" id="UP000800200">
    <property type="component" value="Unassembled WGS sequence"/>
</dbReference>
<proteinExistence type="predicted"/>
<evidence type="ECO:0000313" key="3">
    <source>
        <dbReference type="EMBL" id="KAF2177893.1"/>
    </source>
</evidence>
<dbReference type="OrthoDB" id="3899222at2759"/>
<feature type="compositionally biased region" description="Acidic residues" evidence="1">
    <location>
        <begin position="406"/>
        <end position="418"/>
    </location>
</feature>
<feature type="compositionally biased region" description="Basic and acidic residues" evidence="1">
    <location>
        <begin position="396"/>
        <end position="405"/>
    </location>
</feature>
<dbReference type="AlphaFoldDB" id="A0A6A6DG18"/>
<feature type="region of interest" description="Disordered" evidence="1">
    <location>
        <begin position="377"/>
        <end position="425"/>
    </location>
</feature>
<name>A0A6A6DG18_9PEZI</name>
<feature type="compositionally biased region" description="Basic residues" evidence="1">
    <location>
        <begin position="120"/>
        <end position="134"/>
    </location>
</feature>
<dbReference type="EMBL" id="ML994681">
    <property type="protein sequence ID" value="KAF2177893.1"/>
    <property type="molecule type" value="Genomic_DNA"/>
</dbReference>
<organism evidence="3 4">
    <name type="scientific">Zopfia rhizophila CBS 207.26</name>
    <dbReference type="NCBI Taxonomy" id="1314779"/>
    <lineage>
        <taxon>Eukaryota</taxon>
        <taxon>Fungi</taxon>
        <taxon>Dikarya</taxon>
        <taxon>Ascomycota</taxon>
        <taxon>Pezizomycotina</taxon>
        <taxon>Dothideomycetes</taxon>
        <taxon>Dothideomycetes incertae sedis</taxon>
        <taxon>Zopfiaceae</taxon>
        <taxon>Zopfia</taxon>
    </lineage>
</organism>